<comment type="caution">
    <text evidence="7">The sequence shown here is derived from an EMBL/GenBank/DDBJ whole genome shotgun (WGS) entry which is preliminary data.</text>
</comment>
<dbReference type="AlphaFoldDB" id="A0A937UPN5"/>
<dbReference type="SUPFAM" id="SSF50692">
    <property type="entry name" value="ADC-like"/>
    <property type="match status" value="1"/>
</dbReference>
<accession>A0A937UPN5</accession>
<evidence type="ECO:0000256" key="4">
    <source>
        <dbReference type="ARBA" id="ARBA00023004"/>
    </source>
</evidence>
<dbReference type="Pfam" id="PF00384">
    <property type="entry name" value="Molybdopterin"/>
    <property type="match status" value="1"/>
</dbReference>
<keyword evidence="8" id="KW-1185">Reference proteome</keyword>
<evidence type="ECO:0000256" key="1">
    <source>
        <dbReference type="ARBA" id="ARBA00022485"/>
    </source>
</evidence>
<dbReference type="InterPro" id="IPR006656">
    <property type="entry name" value="Mopterin_OxRdtase"/>
</dbReference>
<protein>
    <submittedName>
        <fullName evidence="7">Molybdopterin-dependent oxidoreductase</fullName>
    </submittedName>
</protein>
<dbReference type="Pfam" id="PF01568">
    <property type="entry name" value="Molydop_binding"/>
    <property type="match status" value="1"/>
</dbReference>
<dbReference type="GO" id="GO:0016491">
    <property type="term" value="F:oxidoreductase activity"/>
    <property type="evidence" value="ECO:0007669"/>
    <property type="project" value="UniProtKB-KW"/>
</dbReference>
<dbReference type="GO" id="GO:0016020">
    <property type="term" value="C:membrane"/>
    <property type="evidence" value="ECO:0007669"/>
    <property type="project" value="TreeGrafter"/>
</dbReference>
<dbReference type="Pfam" id="PF04879">
    <property type="entry name" value="Molybdop_Fe4S4"/>
    <property type="match status" value="1"/>
</dbReference>
<keyword evidence="5" id="KW-0411">Iron-sulfur</keyword>
<dbReference type="Gene3D" id="2.20.25.90">
    <property type="entry name" value="ADC-like domains"/>
    <property type="match status" value="1"/>
</dbReference>
<dbReference type="Gene3D" id="3.40.228.10">
    <property type="entry name" value="Dimethylsulfoxide Reductase, domain 2"/>
    <property type="match status" value="1"/>
</dbReference>
<dbReference type="Gene3D" id="2.40.40.20">
    <property type="match status" value="1"/>
</dbReference>
<dbReference type="EMBL" id="JAEACQ010000259">
    <property type="protein sequence ID" value="MBL7631049.1"/>
    <property type="molecule type" value="Genomic_DNA"/>
</dbReference>
<name>A0A937UPN5_9ACTN</name>
<feature type="domain" description="4Fe-4S Mo/W bis-MGD-type" evidence="6">
    <location>
        <begin position="16"/>
        <end position="72"/>
    </location>
</feature>
<evidence type="ECO:0000256" key="5">
    <source>
        <dbReference type="ARBA" id="ARBA00023014"/>
    </source>
</evidence>
<evidence type="ECO:0000313" key="8">
    <source>
        <dbReference type="Proteomes" id="UP000604475"/>
    </source>
</evidence>
<reference evidence="7" key="1">
    <citation type="submission" date="2020-12" db="EMBL/GenBank/DDBJ databases">
        <title>Genomic characterization of non-nitrogen-fixing Frankia strains.</title>
        <authorList>
            <person name="Carlos-Shanley C."/>
            <person name="Guerra T."/>
            <person name="Hahn D."/>
        </authorList>
    </citation>
    <scope>NUCLEOTIDE SEQUENCE</scope>
    <source>
        <strain evidence="7">CN6</strain>
    </source>
</reference>
<dbReference type="Proteomes" id="UP000604475">
    <property type="component" value="Unassembled WGS sequence"/>
</dbReference>
<keyword evidence="3" id="KW-0560">Oxidoreductase</keyword>
<evidence type="ECO:0000256" key="3">
    <source>
        <dbReference type="ARBA" id="ARBA00023002"/>
    </source>
</evidence>
<dbReference type="SUPFAM" id="SSF53706">
    <property type="entry name" value="Formate dehydrogenase/DMSO reductase, domains 1-3"/>
    <property type="match status" value="1"/>
</dbReference>
<dbReference type="PANTHER" id="PTHR43105:SF9">
    <property type="entry name" value="NADPH-FE(3+) OXIDOREDUCTASE SUBUNIT ALPHA"/>
    <property type="match status" value="1"/>
</dbReference>
<evidence type="ECO:0000256" key="2">
    <source>
        <dbReference type="ARBA" id="ARBA00022723"/>
    </source>
</evidence>
<dbReference type="InterPro" id="IPR009010">
    <property type="entry name" value="Asp_de-COase-like_dom_sf"/>
</dbReference>
<proteinExistence type="predicted"/>
<evidence type="ECO:0000259" key="6">
    <source>
        <dbReference type="PROSITE" id="PS51669"/>
    </source>
</evidence>
<keyword evidence="4" id="KW-0408">Iron</keyword>
<dbReference type="GO" id="GO:0043546">
    <property type="term" value="F:molybdopterin cofactor binding"/>
    <property type="evidence" value="ECO:0007669"/>
    <property type="project" value="InterPro"/>
</dbReference>
<sequence length="775" mass="81310">MTIRCATLPDMTIGLESTAPRICPLCEATCGLELRVADGRVVGARGDAAHVFSRGYICPKGASLPQLLNDPDRLRRPLVRDTAGGGRGRHGEAGWREVDWDEAFETVRAGLRRVVDAHGRDAVGLYVGNPNAHTMSGSQHLPAFSRALGSRWRFSATTVDQMPMHVACGFVFGHPSLIPVPDLDRADYLLMLGANPAVSNGSLCTAPDFPGRLAGIRDRGGKVVVVDPRRTRTAALADEHLPIRPGTDALWLFALVNHLAAAGLVSLGPAAEHLAGVERVVELAAPFTPEAVAPACGVPAETTRRIAAELAAAPRAAVYGRMGTTTVAFGALTSWLTIVLNALTGNLDAAGGAMFGRGAHGRADRPPVDGRARGRGWTTGRWHTRVRGLPEVMGEFPAAAMAEEIDTPGEGQLRALVTVAGNPVLSTPDARRLSAALDTLEFMVSVDPYLNETSRHADVILPPTDPARVGHYDFMLGALAVRTVASYSPPVLPPDPGGLAEHDILARLTLIALGEPADADVSVVHETLLDEALRRAVAEPGSPVAGRDPAELRALVDGESAPERLLDVALRTGYFGDGFGARPDGLRLARLLASPHGVDLGALTPRLPALLRTASGKVELAPEPLVADVARLRATLDAAAGAGADEGLVLIGRRHPRTNNSWLHNVPAMVKGRERCTLLVHPDDAARHGVADGGRTRLASATGTLEVQVEVSDEVMAGVVCLPHGWGHGLAGTRMSVAAAHPGVNTNILTDASQLDPLSGNAVLNGIPVRLSPVD</sequence>
<keyword evidence="1" id="KW-0004">4Fe-4S</keyword>
<keyword evidence="2" id="KW-0479">Metal-binding</keyword>
<dbReference type="PANTHER" id="PTHR43105">
    <property type="entry name" value="RESPIRATORY NITRATE REDUCTASE"/>
    <property type="match status" value="1"/>
</dbReference>
<dbReference type="InterPro" id="IPR050123">
    <property type="entry name" value="Prok_molybdopt-oxidoreductase"/>
</dbReference>
<dbReference type="InterPro" id="IPR006657">
    <property type="entry name" value="MoPterin_dinucl-bd_dom"/>
</dbReference>
<dbReference type="PROSITE" id="PS51669">
    <property type="entry name" value="4FE4S_MOW_BIS_MGD"/>
    <property type="match status" value="1"/>
</dbReference>
<gene>
    <name evidence="7" type="ORF">I7412_28600</name>
</gene>
<evidence type="ECO:0000313" key="7">
    <source>
        <dbReference type="EMBL" id="MBL7631049.1"/>
    </source>
</evidence>
<dbReference type="Gene3D" id="3.40.50.740">
    <property type="match status" value="1"/>
</dbReference>
<dbReference type="InterPro" id="IPR006963">
    <property type="entry name" value="Mopterin_OxRdtase_4Fe-4S_dom"/>
</dbReference>
<organism evidence="7 8">
    <name type="scientific">Frankia nepalensis</name>
    <dbReference type="NCBI Taxonomy" id="1836974"/>
    <lineage>
        <taxon>Bacteria</taxon>
        <taxon>Bacillati</taxon>
        <taxon>Actinomycetota</taxon>
        <taxon>Actinomycetes</taxon>
        <taxon>Frankiales</taxon>
        <taxon>Frankiaceae</taxon>
        <taxon>Frankia</taxon>
    </lineage>
</organism>
<dbReference type="GO" id="GO:0051539">
    <property type="term" value="F:4 iron, 4 sulfur cluster binding"/>
    <property type="evidence" value="ECO:0007669"/>
    <property type="project" value="UniProtKB-KW"/>
</dbReference>
<dbReference type="GO" id="GO:0046872">
    <property type="term" value="F:metal ion binding"/>
    <property type="evidence" value="ECO:0007669"/>
    <property type="project" value="UniProtKB-KW"/>
</dbReference>
<dbReference type="SMART" id="SM00926">
    <property type="entry name" value="Molybdop_Fe4S4"/>
    <property type="match status" value="1"/>
</dbReference>